<evidence type="ECO:0000256" key="1">
    <source>
        <dbReference type="SAM" id="MobiDB-lite"/>
    </source>
</evidence>
<sequence length="244" mass="24528">MPLSSRCAATTWHLLLTEKSPADAAVAARQLFEAARAYTRTIAANQTGQPNIVAAIANSDFYALNEVIGTRLAEYLPDHIGLDHFKNNYSQAVLPGLTTALTGINYAPCLFSAGAVGAIAGVTGIGISPKIFNYGPSGGAVVAQGVAVSPSLIYISESGSAGIAIGANISPSLITIAPTRYIRARVGVAAGKTGLSVGFADAPAPAPGPGAAPAPAPGTSSAPQPQGTQDMNLGPVRPARSGRP</sequence>
<proteinExistence type="predicted"/>
<keyword evidence="3" id="KW-1185">Reference proteome</keyword>
<protein>
    <submittedName>
        <fullName evidence="2">Uncharacterized protein</fullName>
    </submittedName>
</protein>
<organism evidence="2 3">
    <name type="scientific">Coccomyxa subellipsoidea</name>
    <dbReference type="NCBI Taxonomy" id="248742"/>
    <lineage>
        <taxon>Eukaryota</taxon>
        <taxon>Viridiplantae</taxon>
        <taxon>Chlorophyta</taxon>
        <taxon>core chlorophytes</taxon>
        <taxon>Trebouxiophyceae</taxon>
        <taxon>Trebouxiophyceae incertae sedis</taxon>
        <taxon>Coccomyxaceae</taxon>
        <taxon>Coccomyxa</taxon>
    </lineage>
</organism>
<gene>
    <name evidence="2" type="ORF">WJX75_008780</name>
</gene>
<evidence type="ECO:0000313" key="2">
    <source>
        <dbReference type="EMBL" id="KAK9919025.1"/>
    </source>
</evidence>
<name>A0ABR2Z4Y5_9CHLO</name>
<comment type="caution">
    <text evidence="2">The sequence shown here is derived from an EMBL/GenBank/DDBJ whole genome shotgun (WGS) entry which is preliminary data.</text>
</comment>
<accession>A0ABR2Z4Y5</accession>
<feature type="region of interest" description="Disordered" evidence="1">
    <location>
        <begin position="201"/>
        <end position="244"/>
    </location>
</feature>
<reference evidence="2 3" key="1">
    <citation type="journal article" date="2024" name="Nat. Commun.">
        <title>Phylogenomics reveals the evolutionary origins of lichenization in chlorophyte algae.</title>
        <authorList>
            <person name="Puginier C."/>
            <person name="Libourel C."/>
            <person name="Otte J."/>
            <person name="Skaloud P."/>
            <person name="Haon M."/>
            <person name="Grisel S."/>
            <person name="Petersen M."/>
            <person name="Berrin J.G."/>
            <person name="Delaux P.M."/>
            <person name="Dal Grande F."/>
            <person name="Keller J."/>
        </authorList>
    </citation>
    <scope>NUCLEOTIDE SEQUENCE [LARGE SCALE GENOMIC DNA]</scope>
    <source>
        <strain evidence="2 3">SAG 216-7</strain>
    </source>
</reference>
<feature type="compositionally biased region" description="Pro residues" evidence="1">
    <location>
        <begin position="204"/>
        <end position="216"/>
    </location>
</feature>
<feature type="compositionally biased region" description="Polar residues" evidence="1">
    <location>
        <begin position="219"/>
        <end position="231"/>
    </location>
</feature>
<dbReference type="Proteomes" id="UP001491310">
    <property type="component" value="Unassembled WGS sequence"/>
</dbReference>
<evidence type="ECO:0000313" key="3">
    <source>
        <dbReference type="Proteomes" id="UP001491310"/>
    </source>
</evidence>
<dbReference type="EMBL" id="JALJOT010000001">
    <property type="protein sequence ID" value="KAK9919025.1"/>
    <property type="molecule type" value="Genomic_DNA"/>
</dbReference>